<dbReference type="EMBL" id="CM037155">
    <property type="protein sequence ID" value="KAH7846110.1"/>
    <property type="molecule type" value="Genomic_DNA"/>
</dbReference>
<dbReference type="Proteomes" id="UP000828048">
    <property type="component" value="Chromosome 5"/>
</dbReference>
<evidence type="ECO:0000313" key="1">
    <source>
        <dbReference type="EMBL" id="KAH7846110.1"/>
    </source>
</evidence>
<comment type="caution">
    <text evidence="1">The sequence shown here is derived from an EMBL/GenBank/DDBJ whole genome shotgun (WGS) entry which is preliminary data.</text>
</comment>
<sequence>MDSGRLFFDTSGYGNTLFFGNCDPIFRGTQSVMSVEETLKRRPFFSSPEELFDEEYYDEQSPDKKRRLTPEQVHLLEKSFEEENKLEPERKTELAQKLGMQPRQVAVWFQNRRARWKTKQLERDFDRLKSSYESLLSDYNCVCKENEKLKAEVVYLTEKLEAKEVAGAPISGPKPDTHPEDVPNFPPLQMNVKSEDRLSTGTSGSAVVDEDVLQLMDSGDSYFLHTDYPPFVAPLNGFQSEDEEGYFPDAFPEVEQHSEEGEPLGSWVWS</sequence>
<proteinExistence type="predicted"/>
<accession>A0ACB7XZE7</accession>
<reference evidence="1 2" key="1">
    <citation type="journal article" date="2021" name="Hortic Res">
        <title>High-quality reference genome and annotation aids understanding of berry development for evergreen blueberry (Vaccinium darrowii).</title>
        <authorList>
            <person name="Yu J."/>
            <person name="Hulse-Kemp A.M."/>
            <person name="Babiker E."/>
            <person name="Staton M."/>
        </authorList>
    </citation>
    <scope>NUCLEOTIDE SEQUENCE [LARGE SCALE GENOMIC DNA]</scope>
    <source>
        <strain evidence="2">cv. NJ 8807/NJ 8810</strain>
        <tissue evidence="1">Young leaf</tissue>
    </source>
</reference>
<evidence type="ECO:0000313" key="2">
    <source>
        <dbReference type="Proteomes" id="UP000828048"/>
    </source>
</evidence>
<name>A0ACB7XZE7_9ERIC</name>
<gene>
    <name evidence="1" type="ORF">Vadar_010099</name>
</gene>
<protein>
    <submittedName>
        <fullName evidence="1">Uncharacterized protein</fullName>
    </submittedName>
</protein>
<organism evidence="1 2">
    <name type="scientific">Vaccinium darrowii</name>
    <dbReference type="NCBI Taxonomy" id="229202"/>
    <lineage>
        <taxon>Eukaryota</taxon>
        <taxon>Viridiplantae</taxon>
        <taxon>Streptophyta</taxon>
        <taxon>Embryophyta</taxon>
        <taxon>Tracheophyta</taxon>
        <taxon>Spermatophyta</taxon>
        <taxon>Magnoliopsida</taxon>
        <taxon>eudicotyledons</taxon>
        <taxon>Gunneridae</taxon>
        <taxon>Pentapetalae</taxon>
        <taxon>asterids</taxon>
        <taxon>Ericales</taxon>
        <taxon>Ericaceae</taxon>
        <taxon>Vaccinioideae</taxon>
        <taxon>Vaccinieae</taxon>
        <taxon>Vaccinium</taxon>
    </lineage>
</organism>
<keyword evidence="2" id="KW-1185">Reference proteome</keyword>